<dbReference type="EMBL" id="JAJNDB010000001">
    <property type="protein sequence ID" value="MCD2193751.1"/>
    <property type="molecule type" value="Genomic_DNA"/>
</dbReference>
<dbReference type="Proteomes" id="UP001199469">
    <property type="component" value="Unassembled WGS sequence"/>
</dbReference>
<dbReference type="InterPro" id="IPR052336">
    <property type="entry name" value="MlaD_Phospholipid_Transporter"/>
</dbReference>
<feature type="region of interest" description="Disordered" evidence="1">
    <location>
        <begin position="419"/>
        <end position="447"/>
    </location>
</feature>
<accession>A0ABS8P8N4</accession>
<dbReference type="PANTHER" id="PTHR33371:SF4">
    <property type="entry name" value="INTERMEMBRANE PHOSPHOLIPID TRANSPORT SYSTEM BINDING PROTEIN MLAD"/>
    <property type="match status" value="1"/>
</dbReference>
<keyword evidence="2" id="KW-0812">Transmembrane</keyword>
<sequence length="447" mass="47753">MSAQNPGRIRRAVHFVRTEPGLLRNVIAIVVVVALGLGIGGTVLANQRFTPPWQGRTEVWATFAEAASVAPGLGQSVQVNGVEVGQIADAKIDNKGHALVLMSINQSSYDRPIYQNATVVMRPTTPLNTMYIELDPGGPPAQEVPDQGVLPLGSSQSPVEIDQPLSHLDENTREATRSLLSQADTALARAGQDLPGGVNAVDDFTKQVQPLVDQLDQRRDKIRQLITAVGQLSQAVGGNDVRLTNLANSLQTTLQAVSDRNDQLRDSFNQLPGVTDKLKASTGAVQGLSDQLDPTLNDVKQASDTLPDSLGKLSDTVDTASSTVDKLAPVAQKLKPTAADLRPFVNDVNRTLPDLKPIVRDLDPITGNLLPYLPDLTAFVYQTRSVTDLGDNNGRNSARALLQFGTCSVPVPNPLCAETPVPKYPGSPKPTWGQDKTKSISKQNNGG</sequence>
<dbReference type="Gene3D" id="1.10.287.950">
    <property type="entry name" value="Methyl-accepting chemotaxis protein"/>
    <property type="match status" value="1"/>
</dbReference>
<keyword evidence="5" id="KW-1185">Reference proteome</keyword>
<keyword evidence="2" id="KW-1133">Transmembrane helix</keyword>
<feature type="domain" description="Mce/MlaD" evidence="3">
    <location>
        <begin position="58"/>
        <end position="137"/>
    </location>
</feature>
<keyword evidence="2" id="KW-0472">Membrane</keyword>
<name>A0ABS8P8N4_9PSEU</name>
<evidence type="ECO:0000256" key="1">
    <source>
        <dbReference type="SAM" id="MobiDB-lite"/>
    </source>
</evidence>
<gene>
    <name evidence="4" type="ORF">LQ327_10215</name>
</gene>
<dbReference type="InterPro" id="IPR003399">
    <property type="entry name" value="Mce/MlaD"/>
</dbReference>
<dbReference type="SUPFAM" id="SSF58104">
    <property type="entry name" value="Methyl-accepting chemotaxis protein (MCP) signaling domain"/>
    <property type="match status" value="1"/>
</dbReference>
<proteinExistence type="predicted"/>
<dbReference type="RefSeq" id="WP_230732458.1">
    <property type="nucleotide sequence ID" value="NZ_JAJNDB010000001.1"/>
</dbReference>
<dbReference type="Pfam" id="PF02470">
    <property type="entry name" value="MlaD"/>
    <property type="match status" value="1"/>
</dbReference>
<evidence type="ECO:0000259" key="3">
    <source>
        <dbReference type="Pfam" id="PF02470"/>
    </source>
</evidence>
<feature type="transmembrane region" description="Helical" evidence="2">
    <location>
        <begin position="21"/>
        <end position="44"/>
    </location>
</feature>
<evidence type="ECO:0000313" key="5">
    <source>
        <dbReference type="Proteomes" id="UP001199469"/>
    </source>
</evidence>
<reference evidence="4 5" key="1">
    <citation type="submission" date="2021-11" db="EMBL/GenBank/DDBJ databases">
        <title>Draft genome sequence of Actinomycetospora sp. SF1 isolated from the rhizosphere soil.</title>
        <authorList>
            <person name="Duangmal K."/>
            <person name="Chantavorakit T."/>
        </authorList>
    </citation>
    <scope>NUCLEOTIDE SEQUENCE [LARGE SCALE GENOMIC DNA]</scope>
    <source>
        <strain evidence="4 5">TBRC 5722</strain>
    </source>
</reference>
<dbReference type="PANTHER" id="PTHR33371">
    <property type="entry name" value="INTERMEMBRANE PHOSPHOLIPID TRANSPORT SYSTEM BINDING PROTEIN MLAD-RELATED"/>
    <property type="match status" value="1"/>
</dbReference>
<evidence type="ECO:0000256" key="2">
    <source>
        <dbReference type="SAM" id="Phobius"/>
    </source>
</evidence>
<evidence type="ECO:0000313" key="4">
    <source>
        <dbReference type="EMBL" id="MCD2193751.1"/>
    </source>
</evidence>
<protein>
    <submittedName>
        <fullName evidence="4">MlaD family protein</fullName>
    </submittedName>
</protein>
<organism evidence="4 5">
    <name type="scientific">Actinomycetospora endophytica</name>
    <dbReference type="NCBI Taxonomy" id="2291215"/>
    <lineage>
        <taxon>Bacteria</taxon>
        <taxon>Bacillati</taxon>
        <taxon>Actinomycetota</taxon>
        <taxon>Actinomycetes</taxon>
        <taxon>Pseudonocardiales</taxon>
        <taxon>Pseudonocardiaceae</taxon>
        <taxon>Actinomycetospora</taxon>
    </lineage>
</organism>
<comment type="caution">
    <text evidence="4">The sequence shown here is derived from an EMBL/GenBank/DDBJ whole genome shotgun (WGS) entry which is preliminary data.</text>
</comment>